<dbReference type="InterPro" id="IPR000640">
    <property type="entry name" value="EFG_V-like"/>
</dbReference>
<dbReference type="EMBL" id="SEYY01021567">
    <property type="protein sequence ID" value="KAB7496251.1"/>
    <property type="molecule type" value="Genomic_DNA"/>
</dbReference>
<evidence type="ECO:0000256" key="4">
    <source>
        <dbReference type="ARBA" id="ARBA00022801"/>
    </source>
</evidence>
<name>A0A5N5SQ65_9CRUS</name>
<feature type="region of interest" description="Disordered" evidence="7">
    <location>
        <begin position="1"/>
        <end position="23"/>
    </location>
</feature>
<dbReference type="GO" id="GO:0005525">
    <property type="term" value="F:GTP binding"/>
    <property type="evidence" value="ECO:0007669"/>
    <property type="project" value="UniProtKB-KW"/>
</dbReference>
<evidence type="ECO:0000313" key="12">
    <source>
        <dbReference type="EMBL" id="KAB7500551.1"/>
    </source>
</evidence>
<dbReference type="InterPro" id="IPR000795">
    <property type="entry name" value="T_Tr_GTP-bd_dom"/>
</dbReference>
<keyword evidence="6" id="KW-0342">GTP-binding</keyword>
<accession>A0A5N5SQ65</accession>
<dbReference type="GO" id="GO:0003924">
    <property type="term" value="F:GTPase activity"/>
    <property type="evidence" value="ECO:0007669"/>
    <property type="project" value="InterPro"/>
</dbReference>
<keyword evidence="11" id="KW-0648">Protein biosynthesis</keyword>
<dbReference type="Proteomes" id="UP000326759">
    <property type="component" value="Unassembled WGS sequence"/>
</dbReference>
<keyword evidence="2" id="KW-0547">Nucleotide-binding</keyword>
<feature type="compositionally biased region" description="Basic and acidic residues" evidence="7">
    <location>
        <begin position="11"/>
        <end position="22"/>
    </location>
</feature>
<evidence type="ECO:0000259" key="8">
    <source>
        <dbReference type="Pfam" id="PF00009"/>
    </source>
</evidence>
<evidence type="ECO:0000256" key="1">
    <source>
        <dbReference type="ARBA" id="ARBA00005454"/>
    </source>
</evidence>
<dbReference type="Pfam" id="PF06421">
    <property type="entry name" value="LepA_C"/>
    <property type="match status" value="1"/>
</dbReference>
<keyword evidence="4" id="KW-0378">Hydrolase</keyword>
<feature type="domain" description="Tr-type G" evidence="8">
    <location>
        <begin position="61"/>
        <end position="131"/>
    </location>
</feature>
<dbReference type="InterPro" id="IPR027417">
    <property type="entry name" value="P-loop_NTPase"/>
</dbReference>
<dbReference type="PANTHER" id="PTHR43512:SF7">
    <property type="entry name" value="TRANSLATION FACTOR GUF1, MITOCHONDRIAL"/>
    <property type="match status" value="1"/>
</dbReference>
<keyword evidence="13" id="KW-1185">Reference proteome</keyword>
<dbReference type="Gene3D" id="3.30.70.870">
    <property type="entry name" value="Elongation Factor G (Translational Gtpase), domain 3"/>
    <property type="match status" value="1"/>
</dbReference>
<dbReference type="SUPFAM" id="SSF52540">
    <property type="entry name" value="P-loop containing nucleoside triphosphate hydrolases"/>
    <property type="match status" value="1"/>
</dbReference>
<dbReference type="InterPro" id="IPR035647">
    <property type="entry name" value="EFG_III/V"/>
</dbReference>
<dbReference type="Pfam" id="PF00009">
    <property type="entry name" value="GTP_EFTU"/>
    <property type="match status" value="1"/>
</dbReference>
<dbReference type="Gene3D" id="3.40.50.300">
    <property type="entry name" value="P-loop containing nucleotide triphosphate hydrolases"/>
    <property type="match status" value="1"/>
</dbReference>
<keyword evidence="5" id="KW-0496">Mitochondrion</keyword>
<feature type="domain" description="Elongation factor EFG" evidence="9">
    <location>
        <begin position="303"/>
        <end position="364"/>
    </location>
</feature>
<feature type="compositionally biased region" description="Polar residues" evidence="7">
    <location>
        <begin position="1"/>
        <end position="10"/>
    </location>
</feature>
<evidence type="ECO:0000256" key="5">
    <source>
        <dbReference type="ARBA" id="ARBA00023128"/>
    </source>
</evidence>
<keyword evidence="3" id="KW-0472">Membrane</keyword>
<dbReference type="Gene3D" id="3.30.70.2570">
    <property type="entry name" value="Elongation factor 4, C-terminal domain"/>
    <property type="match status" value="1"/>
</dbReference>
<evidence type="ECO:0000256" key="7">
    <source>
        <dbReference type="SAM" id="MobiDB-lite"/>
    </source>
</evidence>
<evidence type="ECO:0000256" key="6">
    <source>
        <dbReference type="ARBA" id="ARBA00023134"/>
    </source>
</evidence>
<dbReference type="OrthoDB" id="1074at2759"/>
<dbReference type="GO" id="GO:0045727">
    <property type="term" value="P:positive regulation of translation"/>
    <property type="evidence" value="ECO:0007669"/>
    <property type="project" value="TreeGrafter"/>
</dbReference>
<dbReference type="InterPro" id="IPR013842">
    <property type="entry name" value="LepA_CTD"/>
</dbReference>
<dbReference type="InterPro" id="IPR009000">
    <property type="entry name" value="Transl_B-barrel_sf"/>
</dbReference>
<dbReference type="Pfam" id="PF00679">
    <property type="entry name" value="EFG_C"/>
    <property type="match status" value="1"/>
</dbReference>
<proteinExistence type="inferred from homology"/>
<dbReference type="Gene3D" id="3.30.70.240">
    <property type="match status" value="1"/>
</dbReference>
<evidence type="ECO:0000259" key="10">
    <source>
        <dbReference type="Pfam" id="PF06421"/>
    </source>
</evidence>
<evidence type="ECO:0000313" key="11">
    <source>
        <dbReference type="EMBL" id="KAB7496251.1"/>
    </source>
</evidence>
<dbReference type="GO" id="GO:0003746">
    <property type="term" value="F:translation elongation factor activity"/>
    <property type="evidence" value="ECO:0007669"/>
    <property type="project" value="UniProtKB-KW"/>
</dbReference>
<dbReference type="EMBL" id="SEYY01013652">
    <property type="protein sequence ID" value="KAB7500551.1"/>
    <property type="molecule type" value="Genomic_DNA"/>
</dbReference>
<organism evidence="11 13">
    <name type="scientific">Armadillidium nasatum</name>
    <dbReference type="NCBI Taxonomy" id="96803"/>
    <lineage>
        <taxon>Eukaryota</taxon>
        <taxon>Metazoa</taxon>
        <taxon>Ecdysozoa</taxon>
        <taxon>Arthropoda</taxon>
        <taxon>Crustacea</taxon>
        <taxon>Multicrustacea</taxon>
        <taxon>Malacostraca</taxon>
        <taxon>Eumalacostraca</taxon>
        <taxon>Peracarida</taxon>
        <taxon>Isopoda</taxon>
        <taxon>Oniscidea</taxon>
        <taxon>Crinocheta</taxon>
        <taxon>Armadillidiidae</taxon>
        <taxon>Armadillidium</taxon>
    </lineage>
</organism>
<dbReference type="PANTHER" id="PTHR43512">
    <property type="entry name" value="TRANSLATION FACTOR GUF1-RELATED"/>
    <property type="match status" value="1"/>
</dbReference>
<evidence type="ECO:0000256" key="3">
    <source>
        <dbReference type="ARBA" id="ARBA00022792"/>
    </source>
</evidence>
<dbReference type="InterPro" id="IPR006297">
    <property type="entry name" value="EF-4"/>
</dbReference>
<feature type="domain" description="GTP-binding protein LepA C-terminal" evidence="10">
    <location>
        <begin position="368"/>
        <end position="452"/>
    </location>
</feature>
<dbReference type="Gene3D" id="2.40.30.10">
    <property type="entry name" value="Translation factors"/>
    <property type="match status" value="1"/>
</dbReference>
<comment type="similarity">
    <text evidence="1">Belongs to the TRAFAC class translation factor GTPase superfamily. Classic translation factor GTPase family. LepA subfamily.</text>
</comment>
<evidence type="ECO:0000313" key="13">
    <source>
        <dbReference type="Proteomes" id="UP000326759"/>
    </source>
</evidence>
<keyword evidence="11" id="KW-0251">Elongation factor</keyword>
<dbReference type="AlphaFoldDB" id="A0A5N5SQ65"/>
<dbReference type="GO" id="GO:0043022">
    <property type="term" value="F:ribosome binding"/>
    <property type="evidence" value="ECO:0007669"/>
    <property type="project" value="TreeGrafter"/>
</dbReference>
<dbReference type="SUPFAM" id="SSF54980">
    <property type="entry name" value="EF-G C-terminal domain-like"/>
    <property type="match status" value="2"/>
</dbReference>
<dbReference type="SUPFAM" id="SSF50447">
    <property type="entry name" value="Translation proteins"/>
    <property type="match status" value="1"/>
</dbReference>
<sequence length="462" mass="51952">MFHITSTSKHSYTDNPKDEGRGVTHSKIQTIHKSCIPRLVLKNFPLGLLVLWISLKFLVFKTLANVYKAIDNNHEIIVVLNKVDLPAADPEWVKLKIEEVIGIDASESILISAKTGLVIKDVLEAIVTKLPAPQGDINAPLQAILVDSWYDPYLGVIILVRVKNRVLNKDMKIVMMSNNATYQVDNIGIFTPKKVMIDELSAGEVGFYNCFNERSDRLQNDLKYSREALEKLHLNDASFTFEAETSNALGFGFRCGFLGILHLEFIQERLEREFDLDLTATAPSVIYRVATGNGGILNIHNPQNKGEQQDLSYIGNTTKALLKYKLPLSEVVFDFHDRLKSISKGYASLDWEISNYQESQIDKLSFLVNGEPVDALACIVYKSRAEKGDAKYVHQYKIAIQAAVGSKIIARETISPYRKDVTAKLYGGDVTGRMKLLEKQKKSKKRLHSVGNKHSTECFENK</sequence>
<comment type="caution">
    <text evidence="11">The sequence shown here is derived from an EMBL/GenBank/DDBJ whole genome shotgun (WGS) entry which is preliminary data.</text>
</comment>
<evidence type="ECO:0000259" key="9">
    <source>
        <dbReference type="Pfam" id="PF00679"/>
    </source>
</evidence>
<dbReference type="InterPro" id="IPR038363">
    <property type="entry name" value="LepA_C_sf"/>
</dbReference>
<reference evidence="11 13" key="1">
    <citation type="journal article" date="2019" name="PLoS Biol.">
        <title>Sex chromosomes control vertical transmission of feminizing Wolbachia symbionts in an isopod.</title>
        <authorList>
            <person name="Becking T."/>
            <person name="Chebbi M.A."/>
            <person name="Giraud I."/>
            <person name="Moumen B."/>
            <person name="Laverre T."/>
            <person name="Caubet Y."/>
            <person name="Peccoud J."/>
            <person name="Gilbert C."/>
            <person name="Cordaux R."/>
        </authorList>
    </citation>
    <scope>NUCLEOTIDE SEQUENCE [LARGE SCALE GENOMIC DNA]</scope>
    <source>
        <strain evidence="11">ANa2</strain>
        <tissue evidence="11">Whole body excluding digestive tract and cuticle</tissue>
    </source>
</reference>
<keyword evidence="3" id="KW-0999">Mitochondrion inner membrane</keyword>
<protein>
    <submittedName>
        <fullName evidence="11">Elongation factor 4</fullName>
    </submittedName>
</protein>
<evidence type="ECO:0000256" key="2">
    <source>
        <dbReference type="ARBA" id="ARBA00022741"/>
    </source>
</evidence>
<gene>
    <name evidence="11" type="primary">lepA_1</name>
    <name evidence="12" type="synonym">lepA_0</name>
    <name evidence="12" type="ORF">Anas_11700</name>
    <name evidence="11" type="ORF">Anas_12096</name>
</gene>